<feature type="domain" description="Uracil-DNA glycosylase-like" evidence="10">
    <location>
        <begin position="328"/>
        <end position="483"/>
    </location>
</feature>
<keyword evidence="8" id="KW-0411">Iron-sulfur</keyword>
<evidence type="ECO:0000256" key="2">
    <source>
        <dbReference type="ARBA" id="ARBA00019403"/>
    </source>
</evidence>
<keyword evidence="9" id="KW-0234">DNA repair</keyword>
<comment type="similarity">
    <text evidence="1">Belongs to the uracil-DNA glycosylase (UDG) superfamily. Type 4 (UDGa) family.</text>
</comment>
<dbReference type="SMART" id="SM00986">
    <property type="entry name" value="UDG"/>
    <property type="match status" value="1"/>
</dbReference>
<evidence type="ECO:0000256" key="5">
    <source>
        <dbReference type="ARBA" id="ARBA00022763"/>
    </source>
</evidence>
<keyword evidence="3" id="KW-0004">4Fe-4S</keyword>
<dbReference type="Pfam" id="PF03167">
    <property type="entry name" value="UDG"/>
    <property type="match status" value="1"/>
</dbReference>
<dbReference type="RefSeq" id="WP_224039681.1">
    <property type="nucleotide sequence ID" value="NZ_CAJZAH010000001.1"/>
</dbReference>
<evidence type="ECO:0000313" key="12">
    <source>
        <dbReference type="Proteomes" id="UP000721236"/>
    </source>
</evidence>
<dbReference type="Gene3D" id="3.40.470.10">
    <property type="entry name" value="Uracil-DNA glycosylase-like domain"/>
    <property type="match status" value="1"/>
</dbReference>
<evidence type="ECO:0000256" key="7">
    <source>
        <dbReference type="ARBA" id="ARBA00023004"/>
    </source>
</evidence>
<dbReference type="InterPro" id="IPR025404">
    <property type="entry name" value="DUF4130"/>
</dbReference>
<dbReference type="InterPro" id="IPR023875">
    <property type="entry name" value="DNA_repair_put"/>
</dbReference>
<dbReference type="CDD" id="cd10030">
    <property type="entry name" value="UDG-F4_TTUDGA_SPO1dp_like"/>
    <property type="match status" value="1"/>
</dbReference>
<dbReference type="NCBIfam" id="TIGR03915">
    <property type="entry name" value="SAM_7_link_chp"/>
    <property type="match status" value="1"/>
</dbReference>
<evidence type="ECO:0000256" key="9">
    <source>
        <dbReference type="ARBA" id="ARBA00023204"/>
    </source>
</evidence>
<evidence type="ECO:0000256" key="1">
    <source>
        <dbReference type="ARBA" id="ARBA00006521"/>
    </source>
</evidence>
<evidence type="ECO:0000313" key="11">
    <source>
        <dbReference type="EMBL" id="CAG9167251.1"/>
    </source>
</evidence>
<dbReference type="InterPro" id="IPR036895">
    <property type="entry name" value="Uracil-DNA_glycosylase-like_sf"/>
</dbReference>
<keyword evidence="12" id="KW-1185">Reference proteome</keyword>
<dbReference type="SMART" id="SM00987">
    <property type="entry name" value="UreE_C"/>
    <property type="match status" value="1"/>
</dbReference>
<evidence type="ECO:0000256" key="6">
    <source>
        <dbReference type="ARBA" id="ARBA00022801"/>
    </source>
</evidence>
<evidence type="ECO:0000256" key="4">
    <source>
        <dbReference type="ARBA" id="ARBA00022723"/>
    </source>
</evidence>
<dbReference type="Proteomes" id="UP000721236">
    <property type="component" value="Unassembled WGS sequence"/>
</dbReference>
<evidence type="ECO:0000256" key="8">
    <source>
        <dbReference type="ARBA" id="ARBA00023014"/>
    </source>
</evidence>
<sequence>MSAVCPGTLVVDGGYASWRAQALRALRAGWPPEAVTWVDADGPAGAATASLPLDSGGAALPADDPPARLPRAGVEDAGPPIRISRELATLLRDAAQYRSPQRWALLYRALWRWCRGERAVASAADQDGARLYAMAKSVRRARHDMIAYVRFQRRSAPGVPEYIAWYEPEHDVLAYAAEHFAARMGGSTWWIGTPHGAALWNGHALHYSSTPDDAPRPRANDATDGVEALWLAYYRNIFNPARLNETALRQHMPVRFWKGLPEGALIPGMIAEARQGARRVAQASNIGGMTGKQVAVDAGRALPQRPAPSSLDQCRRCELWRHATQPVPGSGPQTARIMLVGEQPGDHEDLAGRVFVGPAGQILDEAFRRADVRRDAVFLTNAVKHFKWTAHGKRRLHKTPGQLEVEACAHWLEEEMARLRPAVVVALGATALRAILGRKVPMRDAMAGPIRLGDAVVLATWHPSYALRVADATAREAVVAAIAQTVAQAARLAGGTDDIRA</sequence>
<keyword evidence="7" id="KW-0408">Iron</keyword>
<dbReference type="InterPro" id="IPR051536">
    <property type="entry name" value="UDG_Type-4/5"/>
</dbReference>
<dbReference type="SUPFAM" id="SSF52141">
    <property type="entry name" value="Uracil-DNA glycosylase-like"/>
    <property type="match status" value="1"/>
</dbReference>
<gene>
    <name evidence="11" type="ORF">LMG21510_00702</name>
</gene>
<keyword evidence="4" id="KW-0479">Metal-binding</keyword>
<organism evidence="11 12">
    <name type="scientific">Cupriavidus respiraculi</name>
    <dbReference type="NCBI Taxonomy" id="195930"/>
    <lineage>
        <taxon>Bacteria</taxon>
        <taxon>Pseudomonadati</taxon>
        <taxon>Pseudomonadota</taxon>
        <taxon>Betaproteobacteria</taxon>
        <taxon>Burkholderiales</taxon>
        <taxon>Burkholderiaceae</taxon>
        <taxon>Cupriavidus</taxon>
    </lineage>
</organism>
<protein>
    <recommendedName>
        <fullName evidence="2">Type-4 uracil-DNA glycosylase</fullName>
    </recommendedName>
</protein>
<dbReference type="EMBL" id="CAJZAH010000001">
    <property type="protein sequence ID" value="CAG9167251.1"/>
    <property type="molecule type" value="Genomic_DNA"/>
</dbReference>
<dbReference type="InterPro" id="IPR005122">
    <property type="entry name" value="Uracil-DNA_glycosylase-like"/>
</dbReference>
<dbReference type="Pfam" id="PF13566">
    <property type="entry name" value="DUF4130"/>
    <property type="match status" value="1"/>
</dbReference>
<evidence type="ECO:0000256" key="3">
    <source>
        <dbReference type="ARBA" id="ARBA00022485"/>
    </source>
</evidence>
<proteinExistence type="inferred from homology"/>
<name>A0ABN7Y4A9_9BURK</name>
<accession>A0ABN7Y4A9</accession>
<dbReference type="PANTHER" id="PTHR33693:SF9">
    <property type="entry name" value="TYPE-4 URACIL-DNA GLYCOSYLASE"/>
    <property type="match status" value="1"/>
</dbReference>
<keyword evidence="5" id="KW-0227">DNA damage</keyword>
<dbReference type="NCBIfam" id="TIGR03914">
    <property type="entry name" value="UDG_fam_dom"/>
    <property type="match status" value="1"/>
</dbReference>
<dbReference type="InterPro" id="IPR005273">
    <property type="entry name" value="Ura-DNA_glyco_family4"/>
</dbReference>
<keyword evidence="6" id="KW-0378">Hydrolase</keyword>
<comment type="caution">
    <text evidence="11">The sequence shown here is derived from an EMBL/GenBank/DDBJ whole genome shotgun (WGS) entry which is preliminary data.</text>
</comment>
<evidence type="ECO:0000259" key="10">
    <source>
        <dbReference type="SMART" id="SM00986"/>
    </source>
</evidence>
<dbReference type="PANTHER" id="PTHR33693">
    <property type="entry name" value="TYPE-5 URACIL-DNA GLYCOSYLASE"/>
    <property type="match status" value="1"/>
</dbReference>
<reference evidence="11 12" key="1">
    <citation type="submission" date="2021-08" db="EMBL/GenBank/DDBJ databases">
        <authorList>
            <person name="Peeters C."/>
        </authorList>
    </citation>
    <scope>NUCLEOTIDE SEQUENCE [LARGE SCALE GENOMIC DNA]</scope>
    <source>
        <strain evidence="11 12">LMG 21510</strain>
    </source>
</reference>